<keyword evidence="9" id="KW-0406">Ion transport</keyword>
<keyword evidence="6 14" id="KW-0812">Transmembrane</keyword>
<comment type="similarity">
    <text evidence="2 14 15">Belongs to the TonB-dependent receptor family.</text>
</comment>
<protein>
    <submittedName>
        <fullName evidence="18">Iron complex outermembrane receptor protein</fullName>
    </submittedName>
</protein>
<evidence type="ECO:0000313" key="18">
    <source>
        <dbReference type="EMBL" id="MBA8879387.1"/>
    </source>
</evidence>
<dbReference type="InterPro" id="IPR010105">
    <property type="entry name" value="TonB_sidphr_rcpt"/>
</dbReference>
<evidence type="ECO:0000256" key="4">
    <source>
        <dbReference type="ARBA" id="ARBA00022452"/>
    </source>
</evidence>
<dbReference type="CDD" id="cd01347">
    <property type="entry name" value="ligand_gated_channel"/>
    <property type="match status" value="1"/>
</dbReference>
<name>A0A839ESH5_9HYPH</name>
<dbReference type="FunFam" id="2.170.130.10:FF:000001">
    <property type="entry name" value="Catecholate siderophore TonB-dependent receptor"/>
    <property type="match status" value="1"/>
</dbReference>
<proteinExistence type="inferred from homology"/>
<evidence type="ECO:0000256" key="1">
    <source>
        <dbReference type="ARBA" id="ARBA00004571"/>
    </source>
</evidence>
<dbReference type="PROSITE" id="PS52016">
    <property type="entry name" value="TONB_DEPENDENT_REC_3"/>
    <property type="match status" value="1"/>
</dbReference>
<dbReference type="AlphaFoldDB" id="A0A839ESH5"/>
<keyword evidence="19" id="KW-1185">Reference proteome</keyword>
<evidence type="ECO:0000256" key="6">
    <source>
        <dbReference type="ARBA" id="ARBA00022692"/>
    </source>
</evidence>
<evidence type="ECO:0000256" key="12">
    <source>
        <dbReference type="ARBA" id="ARBA00023170"/>
    </source>
</evidence>
<organism evidence="18 19">
    <name type="scientific">Phyllobacterium myrsinacearum</name>
    <dbReference type="NCBI Taxonomy" id="28101"/>
    <lineage>
        <taxon>Bacteria</taxon>
        <taxon>Pseudomonadati</taxon>
        <taxon>Pseudomonadota</taxon>
        <taxon>Alphaproteobacteria</taxon>
        <taxon>Hyphomicrobiales</taxon>
        <taxon>Phyllobacteriaceae</taxon>
        <taxon>Phyllobacterium</taxon>
    </lineage>
</organism>
<keyword evidence="12 18" id="KW-0675">Receptor</keyword>
<evidence type="ECO:0000256" key="13">
    <source>
        <dbReference type="ARBA" id="ARBA00023237"/>
    </source>
</evidence>
<dbReference type="SUPFAM" id="SSF56935">
    <property type="entry name" value="Porins"/>
    <property type="match status" value="1"/>
</dbReference>
<keyword evidence="13 14" id="KW-0998">Cell outer membrane</keyword>
<dbReference type="GO" id="GO:0015891">
    <property type="term" value="P:siderophore transport"/>
    <property type="evidence" value="ECO:0007669"/>
    <property type="project" value="InterPro"/>
</dbReference>
<dbReference type="PANTHER" id="PTHR32552:SF68">
    <property type="entry name" value="FERRICHROME OUTER MEMBRANE TRANSPORTER_PHAGE RECEPTOR"/>
    <property type="match status" value="1"/>
</dbReference>
<evidence type="ECO:0000259" key="16">
    <source>
        <dbReference type="Pfam" id="PF00593"/>
    </source>
</evidence>
<dbReference type="Gene3D" id="2.40.170.20">
    <property type="entry name" value="TonB-dependent receptor, beta-barrel domain"/>
    <property type="match status" value="1"/>
</dbReference>
<keyword evidence="11 14" id="KW-0472">Membrane</keyword>
<comment type="subcellular location">
    <subcellularLocation>
        <location evidence="1 14">Cell outer membrane</location>
        <topology evidence="1 14">Multi-pass membrane protein</topology>
    </subcellularLocation>
</comment>
<sequence length="729" mass="79991">MRGCGAVVSNGVNSAGSGKRFYGHLLITTSLATLMTAGVAGAQQAPTIELNPIIINSNDDATGPGNGYLAKNTTTGTKTSTPLREIPQSISVITREQMDDRSNQRIEDTLAYTAGVTASPWGVDDRFTQVNIRGFDAGSNSMFRDGLPQKTLDFSGFKIEPYGLERVEVLKGPASVLYGENEVGGIINAVTKRPTKDPLYSAYASYGTFNSYEVGLDAGGPLDKDGIWTYRLTGLFRDGQQEKDFSENDRVFIAPAITWSPSADTSLTVLANYQWDKLTPNYFLPLAGVQYPASYGQLSRSFTTADPNFDRFHANHGSIGYDFEHTFNEAWKIRQKLRYSAEDTDYRHLYYSNSMIDDRTMPRTAFTVDQKASAFSVDNNAEYTYESERIKNTLLFGLDYNRYTLDGQKGFGNGPNLDILNPIYGLDIANPPIYEDLRQTISQVGLYAQTHAKIDDHWVVTLGGRQAWIDNKTNNRLDPASSSDQSDQAFTWQAGLGYLFDNGLTPYVSYSESFKTNIGVDASGQTFSPTKGTQYEAGVKYEPDFFPGTVTASVFQITKTNVTTPDLADPTNTIQTGEIRHRGFELESVVNLFHGVSLTGSYTYLDAEITSSNTAGEQGNRPSLVPEHQASLWAKYNFDTGVLQGLNVGAGVRYVGSSFGDNANKINIDAYTLVDAELSYEKNGWKGTLKASNLFDKTYYGNCSADAAGDPMCIYGEGRVIKGVLSAKF</sequence>
<dbReference type="FunFam" id="2.40.170.20:FF:000005">
    <property type="entry name" value="TonB-dependent siderophore receptor"/>
    <property type="match status" value="1"/>
</dbReference>
<evidence type="ECO:0000256" key="11">
    <source>
        <dbReference type="ARBA" id="ARBA00023136"/>
    </source>
</evidence>
<dbReference type="GO" id="GO:0038023">
    <property type="term" value="F:signaling receptor activity"/>
    <property type="evidence" value="ECO:0007669"/>
    <property type="project" value="InterPro"/>
</dbReference>
<dbReference type="NCBIfam" id="TIGR01783">
    <property type="entry name" value="TonB-siderophor"/>
    <property type="match status" value="1"/>
</dbReference>
<comment type="caution">
    <text evidence="18">The sequence shown here is derived from an EMBL/GenBank/DDBJ whole genome shotgun (WGS) entry which is preliminary data.</text>
</comment>
<dbReference type="InterPro" id="IPR036942">
    <property type="entry name" value="Beta-barrel_TonB_sf"/>
</dbReference>
<evidence type="ECO:0000259" key="17">
    <source>
        <dbReference type="Pfam" id="PF07715"/>
    </source>
</evidence>
<keyword evidence="7" id="KW-0732">Signal</keyword>
<dbReference type="GO" id="GO:0015344">
    <property type="term" value="F:siderophore uptake transmembrane transporter activity"/>
    <property type="evidence" value="ECO:0007669"/>
    <property type="project" value="TreeGrafter"/>
</dbReference>
<keyword evidence="10 15" id="KW-0798">TonB box</keyword>
<dbReference type="InterPro" id="IPR039426">
    <property type="entry name" value="TonB-dep_rcpt-like"/>
</dbReference>
<reference evidence="18 19" key="1">
    <citation type="submission" date="2020-07" db="EMBL/GenBank/DDBJ databases">
        <title>Genomic Encyclopedia of Type Strains, Phase IV (KMG-V): Genome sequencing to study the core and pangenomes of soil and plant-associated prokaryotes.</title>
        <authorList>
            <person name="Whitman W."/>
        </authorList>
    </citation>
    <scope>NUCLEOTIDE SEQUENCE [LARGE SCALE GENOMIC DNA]</scope>
    <source>
        <strain evidence="18 19">AN3</strain>
    </source>
</reference>
<dbReference type="RefSeq" id="WP_182550036.1">
    <property type="nucleotide sequence ID" value="NZ_JACGXN010000004.1"/>
</dbReference>
<dbReference type="Proteomes" id="UP000549052">
    <property type="component" value="Unassembled WGS sequence"/>
</dbReference>
<keyword evidence="5" id="KW-0410">Iron transport</keyword>
<dbReference type="PANTHER" id="PTHR32552">
    <property type="entry name" value="FERRICHROME IRON RECEPTOR-RELATED"/>
    <property type="match status" value="1"/>
</dbReference>
<keyword evidence="8" id="KW-0408">Iron</keyword>
<dbReference type="Pfam" id="PF00593">
    <property type="entry name" value="TonB_dep_Rec_b-barrel"/>
    <property type="match status" value="1"/>
</dbReference>
<dbReference type="InterPro" id="IPR000531">
    <property type="entry name" value="Beta-barrel_TonB"/>
</dbReference>
<evidence type="ECO:0000256" key="7">
    <source>
        <dbReference type="ARBA" id="ARBA00022729"/>
    </source>
</evidence>
<evidence type="ECO:0000256" key="2">
    <source>
        <dbReference type="ARBA" id="ARBA00009810"/>
    </source>
</evidence>
<evidence type="ECO:0000256" key="3">
    <source>
        <dbReference type="ARBA" id="ARBA00022448"/>
    </source>
</evidence>
<dbReference type="EMBL" id="JACGXN010000004">
    <property type="protein sequence ID" value="MBA8879387.1"/>
    <property type="molecule type" value="Genomic_DNA"/>
</dbReference>
<feature type="domain" description="TonB-dependent receptor plug" evidence="17">
    <location>
        <begin position="83"/>
        <end position="186"/>
    </location>
</feature>
<evidence type="ECO:0000313" key="19">
    <source>
        <dbReference type="Proteomes" id="UP000549052"/>
    </source>
</evidence>
<dbReference type="GO" id="GO:0009279">
    <property type="term" value="C:cell outer membrane"/>
    <property type="evidence" value="ECO:0007669"/>
    <property type="project" value="UniProtKB-SubCell"/>
</dbReference>
<evidence type="ECO:0000256" key="14">
    <source>
        <dbReference type="PROSITE-ProRule" id="PRU01360"/>
    </source>
</evidence>
<dbReference type="InterPro" id="IPR012910">
    <property type="entry name" value="Plug_dom"/>
</dbReference>
<evidence type="ECO:0000256" key="9">
    <source>
        <dbReference type="ARBA" id="ARBA00023065"/>
    </source>
</evidence>
<keyword evidence="3 14" id="KW-0813">Transport</keyword>
<evidence type="ECO:0000256" key="8">
    <source>
        <dbReference type="ARBA" id="ARBA00023004"/>
    </source>
</evidence>
<feature type="domain" description="TonB-dependent receptor-like beta-barrel" evidence="16">
    <location>
        <begin position="264"/>
        <end position="694"/>
    </location>
</feature>
<keyword evidence="4 14" id="KW-1134">Transmembrane beta strand</keyword>
<gene>
    <name evidence="18" type="ORF">FHW16_003106</name>
</gene>
<accession>A0A839ESH5</accession>
<dbReference type="Gene3D" id="2.170.130.10">
    <property type="entry name" value="TonB-dependent receptor, plug domain"/>
    <property type="match status" value="1"/>
</dbReference>
<evidence type="ECO:0000256" key="15">
    <source>
        <dbReference type="RuleBase" id="RU003357"/>
    </source>
</evidence>
<dbReference type="InterPro" id="IPR037066">
    <property type="entry name" value="Plug_dom_sf"/>
</dbReference>
<evidence type="ECO:0000256" key="10">
    <source>
        <dbReference type="ARBA" id="ARBA00023077"/>
    </source>
</evidence>
<evidence type="ECO:0000256" key="5">
    <source>
        <dbReference type="ARBA" id="ARBA00022496"/>
    </source>
</evidence>
<dbReference type="Pfam" id="PF07715">
    <property type="entry name" value="Plug"/>
    <property type="match status" value="1"/>
</dbReference>